<comment type="caution">
    <text evidence="1">The sequence shown here is derived from an EMBL/GenBank/DDBJ whole genome shotgun (WGS) entry which is preliminary data.</text>
</comment>
<name>A0A4R4VTX6_9ACTN</name>
<dbReference type="AlphaFoldDB" id="A0A4R4VTX6"/>
<accession>A0A4R4VTX6</accession>
<proteinExistence type="predicted"/>
<reference evidence="1 2" key="1">
    <citation type="submission" date="2019-03" db="EMBL/GenBank/DDBJ databases">
        <title>Draft genome sequences of novel Actinobacteria.</title>
        <authorList>
            <person name="Sahin N."/>
            <person name="Ay H."/>
            <person name="Saygin H."/>
        </authorList>
    </citation>
    <scope>NUCLEOTIDE SEQUENCE [LARGE SCALE GENOMIC DNA]</scope>
    <source>
        <strain evidence="1 2">KC310</strain>
    </source>
</reference>
<dbReference type="Proteomes" id="UP000295258">
    <property type="component" value="Unassembled WGS sequence"/>
</dbReference>
<evidence type="ECO:0000313" key="2">
    <source>
        <dbReference type="Proteomes" id="UP000295258"/>
    </source>
</evidence>
<gene>
    <name evidence="1" type="ORF">E1292_09950</name>
</gene>
<sequence length="127" mass="12532">MALFTLMSKAPPRRATVPVAVGLTTMVMVGSGKAALGVTVVGCLMAPEAVIEVEGSGDPLGLTVPTAPTVLFGVIVAVARSWLSAAAGCLTSQVTVTVALGVMVPAGVFSSIWKGTVAVGAPDGPQV</sequence>
<evidence type="ECO:0000313" key="1">
    <source>
        <dbReference type="EMBL" id="TDD09392.1"/>
    </source>
</evidence>
<keyword evidence="2" id="KW-1185">Reference proteome</keyword>
<dbReference type="RefSeq" id="WP_132594293.1">
    <property type="nucleotide sequence ID" value="NZ_SMKO01000017.1"/>
</dbReference>
<organism evidence="1 2">
    <name type="scientific">Nonomuraea deserti</name>
    <dbReference type="NCBI Taxonomy" id="1848322"/>
    <lineage>
        <taxon>Bacteria</taxon>
        <taxon>Bacillati</taxon>
        <taxon>Actinomycetota</taxon>
        <taxon>Actinomycetes</taxon>
        <taxon>Streptosporangiales</taxon>
        <taxon>Streptosporangiaceae</taxon>
        <taxon>Nonomuraea</taxon>
    </lineage>
</organism>
<dbReference type="EMBL" id="SMKO01000017">
    <property type="protein sequence ID" value="TDD09392.1"/>
    <property type="molecule type" value="Genomic_DNA"/>
</dbReference>
<protein>
    <submittedName>
        <fullName evidence="1">Uncharacterized protein</fullName>
    </submittedName>
</protein>